<organism evidence="2">
    <name type="scientific">Sesamum latifolium</name>
    <dbReference type="NCBI Taxonomy" id="2727402"/>
    <lineage>
        <taxon>Eukaryota</taxon>
        <taxon>Viridiplantae</taxon>
        <taxon>Streptophyta</taxon>
        <taxon>Embryophyta</taxon>
        <taxon>Tracheophyta</taxon>
        <taxon>Spermatophyta</taxon>
        <taxon>Magnoliopsida</taxon>
        <taxon>eudicotyledons</taxon>
        <taxon>Gunneridae</taxon>
        <taxon>Pentapetalae</taxon>
        <taxon>asterids</taxon>
        <taxon>lamiids</taxon>
        <taxon>Lamiales</taxon>
        <taxon>Pedaliaceae</taxon>
        <taxon>Sesamum</taxon>
    </lineage>
</organism>
<reference evidence="2" key="1">
    <citation type="submission" date="2020-06" db="EMBL/GenBank/DDBJ databases">
        <authorList>
            <person name="Li T."/>
            <person name="Hu X."/>
            <person name="Zhang T."/>
            <person name="Song X."/>
            <person name="Zhang H."/>
            <person name="Dai N."/>
            <person name="Sheng W."/>
            <person name="Hou X."/>
            <person name="Wei L."/>
        </authorList>
    </citation>
    <scope>NUCLEOTIDE SEQUENCE</scope>
    <source>
        <strain evidence="2">KEN1</strain>
        <tissue evidence="2">Leaf</tissue>
    </source>
</reference>
<gene>
    <name evidence="2" type="ORF">Slati_3363100</name>
</gene>
<feature type="region of interest" description="Disordered" evidence="1">
    <location>
        <begin position="1"/>
        <end position="32"/>
    </location>
</feature>
<protein>
    <submittedName>
        <fullName evidence="2">Uncharacterized protein</fullName>
    </submittedName>
</protein>
<sequence length="120" mass="12881">MATTIHSFRTPIVSSAAPPNPRNRRNTPAAAQSNNWWTPIFGWSSEPDYIGGGGGGVKIEAGSAQAEIASGGAEKNLFRGCFTEEKAKELRKKTIETSTFHDIMYHSAIASRLASDVSGR</sequence>
<accession>A0AAW2UFB9</accession>
<dbReference type="PANTHER" id="PTHR34198">
    <property type="entry name" value="OS01G0175100 PROTEIN"/>
    <property type="match status" value="1"/>
</dbReference>
<name>A0AAW2UFB9_9LAMI</name>
<evidence type="ECO:0000313" key="2">
    <source>
        <dbReference type="EMBL" id="KAL0415312.1"/>
    </source>
</evidence>
<dbReference type="PANTHER" id="PTHR34198:SF1">
    <property type="entry name" value="OS01G0104300 PROTEIN"/>
    <property type="match status" value="1"/>
</dbReference>
<dbReference type="AlphaFoldDB" id="A0AAW2UFB9"/>
<dbReference type="EMBL" id="JACGWN010000012">
    <property type="protein sequence ID" value="KAL0415312.1"/>
    <property type="molecule type" value="Genomic_DNA"/>
</dbReference>
<comment type="caution">
    <text evidence="2">The sequence shown here is derived from an EMBL/GenBank/DDBJ whole genome shotgun (WGS) entry which is preliminary data.</text>
</comment>
<reference evidence="2" key="2">
    <citation type="journal article" date="2024" name="Plant">
        <title>Genomic evolution and insights into agronomic trait innovations of Sesamum species.</title>
        <authorList>
            <person name="Miao H."/>
            <person name="Wang L."/>
            <person name="Qu L."/>
            <person name="Liu H."/>
            <person name="Sun Y."/>
            <person name="Le M."/>
            <person name="Wang Q."/>
            <person name="Wei S."/>
            <person name="Zheng Y."/>
            <person name="Lin W."/>
            <person name="Duan Y."/>
            <person name="Cao H."/>
            <person name="Xiong S."/>
            <person name="Wang X."/>
            <person name="Wei L."/>
            <person name="Li C."/>
            <person name="Ma Q."/>
            <person name="Ju M."/>
            <person name="Zhao R."/>
            <person name="Li G."/>
            <person name="Mu C."/>
            <person name="Tian Q."/>
            <person name="Mei H."/>
            <person name="Zhang T."/>
            <person name="Gao T."/>
            <person name="Zhang H."/>
        </authorList>
    </citation>
    <scope>NUCLEOTIDE SEQUENCE</scope>
    <source>
        <strain evidence="2">KEN1</strain>
    </source>
</reference>
<proteinExistence type="predicted"/>
<evidence type="ECO:0000256" key="1">
    <source>
        <dbReference type="SAM" id="MobiDB-lite"/>
    </source>
</evidence>